<dbReference type="EMBL" id="GBRH01269440">
    <property type="protein sequence ID" value="JAD28455.1"/>
    <property type="molecule type" value="Transcribed_RNA"/>
</dbReference>
<sequence>MISIYQFAGRAALCILGRHKWLMIATKHVHIHYRKSNKITYNILTTCFCNSSGLIGAEMFCLVI</sequence>
<organism evidence="1">
    <name type="scientific">Arundo donax</name>
    <name type="common">Giant reed</name>
    <name type="synonym">Donax arundinaceus</name>
    <dbReference type="NCBI Taxonomy" id="35708"/>
    <lineage>
        <taxon>Eukaryota</taxon>
        <taxon>Viridiplantae</taxon>
        <taxon>Streptophyta</taxon>
        <taxon>Embryophyta</taxon>
        <taxon>Tracheophyta</taxon>
        <taxon>Spermatophyta</taxon>
        <taxon>Magnoliopsida</taxon>
        <taxon>Liliopsida</taxon>
        <taxon>Poales</taxon>
        <taxon>Poaceae</taxon>
        <taxon>PACMAD clade</taxon>
        <taxon>Arundinoideae</taxon>
        <taxon>Arundineae</taxon>
        <taxon>Arundo</taxon>
    </lineage>
</organism>
<proteinExistence type="predicted"/>
<protein>
    <submittedName>
        <fullName evidence="1">Uncharacterized protein</fullName>
    </submittedName>
</protein>
<reference evidence="1" key="2">
    <citation type="journal article" date="2015" name="Data Brief">
        <title>Shoot transcriptome of the giant reed, Arundo donax.</title>
        <authorList>
            <person name="Barrero R.A."/>
            <person name="Guerrero F.D."/>
            <person name="Moolhuijzen P."/>
            <person name="Goolsby J.A."/>
            <person name="Tidwell J."/>
            <person name="Bellgard S.E."/>
            <person name="Bellgard M.I."/>
        </authorList>
    </citation>
    <scope>NUCLEOTIDE SEQUENCE</scope>
    <source>
        <tissue evidence="1">Shoot tissue taken approximately 20 cm above the soil surface</tissue>
    </source>
</reference>
<evidence type="ECO:0000313" key="1">
    <source>
        <dbReference type="EMBL" id="JAD28455.1"/>
    </source>
</evidence>
<accession>A0A0A8YVC2</accession>
<dbReference type="AlphaFoldDB" id="A0A0A8YVC2"/>
<name>A0A0A8YVC2_ARUDO</name>
<reference evidence="1" key="1">
    <citation type="submission" date="2014-09" db="EMBL/GenBank/DDBJ databases">
        <authorList>
            <person name="Magalhaes I.L.F."/>
            <person name="Oliveira U."/>
            <person name="Santos F.R."/>
            <person name="Vidigal T.H.D.A."/>
            <person name="Brescovit A.D."/>
            <person name="Santos A.J."/>
        </authorList>
    </citation>
    <scope>NUCLEOTIDE SEQUENCE</scope>
    <source>
        <tissue evidence="1">Shoot tissue taken approximately 20 cm above the soil surface</tissue>
    </source>
</reference>